<dbReference type="EMBL" id="GL379886">
    <property type="protein sequence ID" value="EGT31516.1"/>
    <property type="molecule type" value="Genomic_DNA"/>
</dbReference>
<keyword evidence="1" id="KW-0812">Transmembrane</keyword>
<dbReference type="eggNOG" id="ENOG502THXN">
    <property type="taxonomic scope" value="Eukaryota"/>
</dbReference>
<proteinExistence type="predicted"/>
<feature type="transmembrane region" description="Helical" evidence="1">
    <location>
        <begin position="83"/>
        <end position="108"/>
    </location>
</feature>
<feature type="transmembrane region" description="Helical" evidence="1">
    <location>
        <begin position="777"/>
        <end position="799"/>
    </location>
</feature>
<keyword evidence="3" id="KW-1185">Reference proteome</keyword>
<dbReference type="PANTHER" id="PTHR10664">
    <property type="entry name" value="SERPENTINE RECEPTOR-C.ELEGANS"/>
    <property type="match status" value="1"/>
</dbReference>
<dbReference type="InterPro" id="IPR019420">
    <property type="entry name" value="7TM_GPCR_serpentine_rcpt_Srbc"/>
</dbReference>
<evidence type="ECO:0000256" key="1">
    <source>
        <dbReference type="SAM" id="Phobius"/>
    </source>
</evidence>
<feature type="transmembrane region" description="Helical" evidence="1">
    <location>
        <begin position="407"/>
        <end position="427"/>
    </location>
</feature>
<feature type="transmembrane region" description="Helical" evidence="1">
    <location>
        <begin position="320"/>
        <end position="339"/>
    </location>
</feature>
<name>G0NHR8_CAEBE</name>
<keyword evidence="1" id="KW-0472">Membrane</keyword>
<dbReference type="AlphaFoldDB" id="G0NHR8"/>
<dbReference type="OMA" id="LMIFWFK"/>
<dbReference type="InParanoid" id="G0NHR8"/>
<feature type="transmembrane region" description="Helical" evidence="1">
    <location>
        <begin position="590"/>
        <end position="610"/>
    </location>
</feature>
<organism evidence="3">
    <name type="scientific">Caenorhabditis brenneri</name>
    <name type="common">Nematode worm</name>
    <dbReference type="NCBI Taxonomy" id="135651"/>
    <lineage>
        <taxon>Eukaryota</taxon>
        <taxon>Metazoa</taxon>
        <taxon>Ecdysozoa</taxon>
        <taxon>Nematoda</taxon>
        <taxon>Chromadorea</taxon>
        <taxon>Rhabditida</taxon>
        <taxon>Rhabditina</taxon>
        <taxon>Rhabditomorpha</taxon>
        <taxon>Rhabditoidea</taxon>
        <taxon>Rhabditidae</taxon>
        <taxon>Peloderinae</taxon>
        <taxon>Caenorhabditis</taxon>
    </lineage>
</organism>
<keyword evidence="1" id="KW-1133">Transmembrane helix</keyword>
<feature type="transmembrane region" description="Helical" evidence="1">
    <location>
        <begin position="12"/>
        <end position="34"/>
    </location>
</feature>
<feature type="transmembrane region" description="Helical" evidence="1">
    <location>
        <begin position="46"/>
        <end position="71"/>
    </location>
</feature>
<protein>
    <submittedName>
        <fullName evidence="2">Uncharacterized protein</fullName>
    </submittedName>
</protein>
<evidence type="ECO:0000313" key="2">
    <source>
        <dbReference type="EMBL" id="EGT31516.1"/>
    </source>
</evidence>
<dbReference type="Pfam" id="PF10316">
    <property type="entry name" value="7TM_GPCR_Srbc"/>
    <property type="match status" value="4"/>
</dbReference>
<feature type="transmembrane region" description="Helical" evidence="1">
    <location>
        <begin position="712"/>
        <end position="730"/>
    </location>
</feature>
<sequence length="829" mass="94823">MMYLSATIINTVAISFPFISMIVYARLLLCIFCFKTIHKSSDLSLFYVKFMLDLVLSFISFIKLIMYALALTKLSDWFVVNRWLTYFVLWPINLMTATRGILLTFIAIDRIIATYLPIMFFKYRKFIPTVLIVGIILIYPFIDTYISFVVCQPNLKEPTECVNAMCVLGPCYQNYSLEFQQANRLAFIDAGIIVVFDLIPPIAHTLYPNFFDYVGAINSVAQTLGFVVEAYLTSINLQLKNHSKVVTSTGNIVVRSGDILDLSSSNYHRFNTFCFKSQKYPVPHRQTSINSSKSEASSPKSEINRHNISNFKTIKKTPELSLFYCKFVFDLVISVISFLKLVLYGLAMTSLVDYLQIHHWLTFFIVWPVDMMSQMRAVLLFFIALDRTFATYFPITFFKYRKLIPSLLIVFLVLLYSVADANVAFWYCHVDLNTPTDCISGKCILGSCYLNYWLAFQKVSYSFIIALTIILIVKLFIWNRYKKQHISRDLRRVSSPQKYIYCLQGFQANRLAVIDCGILMVFDFIPPFLNTAYPDFFNYVGAISSVSKTLGLVVESTVATINLQQKYQTMKGVNSTGNIMVRSGKADSSFVKLTVYALATMTSLIDFFLLNHWLTFLSLWPVNLFGSVRAILLFFIALDRTFATYLPIKFFKYRKLVPTFFIVGISLSYTVADTSIAFLYCKINLDTPTECVNGLCVLGACYQNYWLDFQQVLYSLIVCLTVLLVLKLFVWNRYKKQTVSRDLKRANRLALIDCTILIVFDLIPPILHTPFPNFFDYVGAINSVAQTLGFVVESILVTINLQQKYQTKTGNSTGNIVNKSGLMDTSGHH</sequence>
<gene>
    <name evidence="2" type="ORF">CAEBREN_21465</name>
</gene>
<dbReference type="HOGENOM" id="CLU_342025_0_0_1"/>
<dbReference type="Proteomes" id="UP000008068">
    <property type="component" value="Unassembled WGS sequence"/>
</dbReference>
<feature type="transmembrane region" description="Helical" evidence="1">
    <location>
        <begin position="459"/>
        <end position="478"/>
    </location>
</feature>
<feature type="transmembrane region" description="Helical" evidence="1">
    <location>
        <begin position="129"/>
        <end position="150"/>
    </location>
</feature>
<accession>G0NHR8</accession>
<dbReference type="PANTHER" id="PTHR10664:SF20">
    <property type="entry name" value="SERPENTINE RECEPTOR, CLASS BC (CLASS B-LIKE)"/>
    <property type="match status" value="1"/>
</dbReference>
<reference evidence="3" key="1">
    <citation type="submission" date="2011-07" db="EMBL/GenBank/DDBJ databases">
        <authorList>
            <consortium name="Caenorhabditis brenneri Sequencing and Analysis Consortium"/>
            <person name="Wilson R.K."/>
        </authorList>
    </citation>
    <scope>NUCLEOTIDE SEQUENCE [LARGE SCALE GENOMIC DNA]</scope>
    <source>
        <strain evidence="3">PB2801</strain>
    </source>
</reference>
<feature type="transmembrane region" description="Helical" evidence="1">
    <location>
        <begin position="616"/>
        <end position="638"/>
    </location>
</feature>
<feature type="transmembrane region" description="Helical" evidence="1">
    <location>
        <begin position="659"/>
        <end position="680"/>
    </location>
</feature>
<evidence type="ECO:0000313" key="3">
    <source>
        <dbReference type="Proteomes" id="UP000008068"/>
    </source>
</evidence>
<feature type="transmembrane region" description="Helical" evidence="1">
    <location>
        <begin position="750"/>
        <end position="771"/>
    </location>
</feature>
<dbReference type="FunCoup" id="G0NHR8">
    <property type="interactions" value="3"/>
</dbReference>